<keyword evidence="1" id="KW-0732">Signal</keyword>
<evidence type="ECO:0000313" key="2">
    <source>
        <dbReference type="EMBL" id="WNG50894.1"/>
    </source>
</evidence>
<dbReference type="Proteomes" id="UP001611383">
    <property type="component" value="Chromosome"/>
</dbReference>
<reference evidence="2 3" key="1">
    <citation type="submission" date="2019-08" db="EMBL/GenBank/DDBJ databases">
        <title>Archangium and Cystobacter genomes.</title>
        <authorList>
            <person name="Chen I.-C.K."/>
            <person name="Wielgoss S."/>
        </authorList>
    </citation>
    <scope>NUCLEOTIDE SEQUENCE [LARGE SCALE GENOMIC DNA]</scope>
    <source>
        <strain evidence="2 3">Cbm 6</strain>
    </source>
</reference>
<evidence type="ECO:0000256" key="1">
    <source>
        <dbReference type="SAM" id="SignalP"/>
    </source>
</evidence>
<organism evidence="2 3">
    <name type="scientific">Archangium minus</name>
    <dbReference type="NCBI Taxonomy" id="83450"/>
    <lineage>
        <taxon>Bacteria</taxon>
        <taxon>Pseudomonadati</taxon>
        <taxon>Myxococcota</taxon>
        <taxon>Myxococcia</taxon>
        <taxon>Myxococcales</taxon>
        <taxon>Cystobacterineae</taxon>
        <taxon>Archangiaceae</taxon>
        <taxon>Archangium</taxon>
    </lineage>
</organism>
<gene>
    <name evidence="2" type="ORF">F0U60_47280</name>
</gene>
<keyword evidence="3" id="KW-1185">Reference proteome</keyword>
<dbReference type="Gene3D" id="3.40.50.410">
    <property type="entry name" value="von Willebrand factor, type A domain"/>
    <property type="match status" value="1"/>
</dbReference>
<sequence>MNPWSHLPRLSAAALLLTSALTHAEEPEAKAACCQLTTSLAAEALRGEDLTGDERFFMSEGTPPNVHFLIDTSASMRELPQVQEGNHEAFFASGDGCSQPDLLAMQAANGWNPAVNYPVPDADHPTLFQNDKFYGYMFWEDSNAPASQWNTKEEVCAFQHPTSADPTRALYNACLSCLQTKGFYKRPGATGARPGTDPRKLTFAFSGRLLNFNPPKYVTAKAVLKSIIKDMRRVRVGLSYFDADNSVHGALMAMPQGPACDQLSADPRAFDTVRSNYLAAVDALRFKAATPLAESLLNLGQYFSSSNALYTDTFGFDSSYLKSGFQNTLLARPERSWCWGCQSTSIVIVTDGEPSADDHVPAGTLEALNGGAVECPASEPCVEDAQHKLDDVAKLLATQDLQRASPEIVGEFDTTGRQSLTIHAIGFGVNANILKNAARVGGGLYHQANDGAGLKQALEEIIANVNRRSTSFSAASMSGQLGGTTGTLVPRLRPGRDHDEPWRGYLYRYKLASELLLGCTPSRARAGDDPWDLNGDKDCEDAHLIDADDDAVVENELGDFVKLKDRLQPANPFWEAGQKLKASAAPTQRWKTRALYTIVDNGGPTGVPDGRIDSNDTPVAFTEENATALRGYLGIGEGGCTVAGEKLGPDACARAVIRYYRGADVLNVDRTRRDFDRPFLLHDIFHSAPQSVEPPMPRDYCGFSQQCLQTLHTGRTEQAAYTDTSSGRTHGAYDEYVKLHQDRDRVVLVGSNGGMLHAFHNGSRSGKDPLTGLPQHDEGTGEELWAFVPPDMLPKLLPKLGKHGWFVDGTPMVREAWLDGVGKARDAIADGKKQASEFRTVAVVGSGTGGVHRFALDLTELLKSPGAGQPGRAPNQKGDFLWMWPQPCDGLALQLGESDGHFAPRPPPIGPVAMADPEGPWRVDGSPAREEWVVFLNGGYDRSLSRGRGLAMVDLKTGETLWSFFHGDGTARSEHLRHPFAASVAMMDIGGELSSKPDGDLLFDTATVADYGGQVWTVRFWQPGVRSAEGRVENWFAARAFQVKASDEDAVRPSFSYMTSNTVQADTGYLRTFVGTGDRYNLAESGGTTCRLSNPLGCAQLGCRASQTVTVERGGSTAWSSTTTYANYTYTPSPPTSGTAGGTCGSTKVSLAWNYGAENGCTASASGRLEYTCDGTGTSWGCRVSKDDWIPVAATKPPPATSPHRFYGFWSYGVKKARTFGTDAEATKYDKALLTEDELVDVSQFNADGDVTAGAKEAGALEAGWYVRYGAPHEQTGSGTAIVSGCVVWNSFEAGASGGMCAAAGSHSARVYQASFVGGTADCAEGFATVSATGAPPSWKRFSQREVVAAPADPVPQRNLQTVDILLNEPGTGPRRVGVSLENEALQSLYQLELDRSGHDCRHEAQRCE</sequence>
<dbReference type="InterPro" id="IPR036465">
    <property type="entry name" value="vWFA_dom_sf"/>
</dbReference>
<name>A0ABY9X6D8_9BACT</name>
<protein>
    <submittedName>
        <fullName evidence="2">Pilus assembly protein PilY</fullName>
    </submittedName>
</protein>
<proteinExistence type="predicted"/>
<feature type="signal peptide" evidence="1">
    <location>
        <begin position="1"/>
        <end position="24"/>
    </location>
</feature>
<feature type="chain" id="PRO_5047156285" evidence="1">
    <location>
        <begin position="25"/>
        <end position="1409"/>
    </location>
</feature>
<evidence type="ECO:0000313" key="3">
    <source>
        <dbReference type="Proteomes" id="UP001611383"/>
    </source>
</evidence>
<accession>A0ABY9X6D8</accession>
<dbReference type="RefSeq" id="WP_395810526.1">
    <property type="nucleotide sequence ID" value="NZ_CP043494.1"/>
</dbReference>
<dbReference type="EMBL" id="CP043494">
    <property type="protein sequence ID" value="WNG50894.1"/>
    <property type="molecule type" value="Genomic_DNA"/>
</dbReference>